<organism evidence="4 5">
    <name type="scientific">Paenibacillus residui</name>
    <dbReference type="NCBI Taxonomy" id="629724"/>
    <lineage>
        <taxon>Bacteria</taxon>
        <taxon>Bacillati</taxon>
        <taxon>Bacillota</taxon>
        <taxon>Bacilli</taxon>
        <taxon>Bacillales</taxon>
        <taxon>Paenibacillaceae</taxon>
        <taxon>Paenibacillus</taxon>
    </lineage>
</organism>
<evidence type="ECO:0000313" key="4">
    <source>
        <dbReference type="EMBL" id="MFD0870504.1"/>
    </source>
</evidence>
<dbReference type="Pfam" id="PF04294">
    <property type="entry name" value="VanW"/>
    <property type="match status" value="1"/>
</dbReference>
<dbReference type="InterPro" id="IPR011098">
    <property type="entry name" value="G5_dom"/>
</dbReference>
<dbReference type="SMART" id="SM01208">
    <property type="entry name" value="G5"/>
    <property type="match status" value="1"/>
</dbReference>
<dbReference type="PANTHER" id="PTHR35788">
    <property type="entry name" value="EXPORTED PROTEIN-RELATED"/>
    <property type="match status" value="1"/>
</dbReference>
<dbReference type="PANTHER" id="PTHR35788:SF1">
    <property type="entry name" value="EXPORTED PROTEIN"/>
    <property type="match status" value="1"/>
</dbReference>
<dbReference type="Pfam" id="PF12229">
    <property type="entry name" value="PG_binding_4"/>
    <property type="match status" value="1"/>
</dbReference>
<evidence type="ECO:0000256" key="1">
    <source>
        <dbReference type="ARBA" id="ARBA00022729"/>
    </source>
</evidence>
<feature type="domain" description="G5" evidence="3">
    <location>
        <begin position="378"/>
        <end position="450"/>
    </location>
</feature>
<name>A0ABW3DD82_9BACL</name>
<proteinExistence type="predicted"/>
<protein>
    <submittedName>
        <fullName evidence="4">VanW family protein</fullName>
    </submittedName>
</protein>
<evidence type="ECO:0000313" key="5">
    <source>
        <dbReference type="Proteomes" id="UP001597120"/>
    </source>
</evidence>
<dbReference type="Pfam" id="PF07501">
    <property type="entry name" value="G5"/>
    <property type="match status" value="1"/>
</dbReference>
<keyword evidence="1" id="KW-0732">Signal</keyword>
<evidence type="ECO:0000256" key="2">
    <source>
        <dbReference type="SAM" id="MobiDB-lite"/>
    </source>
</evidence>
<dbReference type="RefSeq" id="WP_144934233.1">
    <property type="nucleotide sequence ID" value="NZ_JBHTIU010000048.1"/>
</dbReference>
<feature type="region of interest" description="Disordered" evidence="2">
    <location>
        <begin position="445"/>
        <end position="472"/>
    </location>
</feature>
<sequence>MPWSRRSLLIIVSALSALLLIFLALIGYASQNRFPRGMSLHGWSIAGAPYYSTVAKLEQAAREFSQTKIALTSDRPEAPPNTLTMEQLGIRIDMDPFFTVLQQLRSGNRFEQVGNRWRLSGSSLKLTLFFNDNAMHNMLKSVWSDMYSQTPQDARRMITEDDRIEIIPEQTAYRIDEQELKRRIMEWFDKEWNGLNGEIAQASIHLPLLAENPQVTAADLNAQGIDRKFSEFTTVFMTNEEGRMHNIQSAARIMDNMLLGPQEVFDYGQIVHRAETEFGFKEAPVIVNGQLVTGIGGGICQVSSTLYNAALRGGLEIVERRNHTLPVSYVELGQDATYADGYINFKFRNNTGRHLLIKTTLIENRLTIKLFGHTPSHITYDVESVIVKEVEPSVKYVYNPGLTREQQIQKGKPGYIVETYRHKIENGQRTDSQLISKDTYAAQPTLIATPHDAKAENPSQPAPMVEDGVRGR</sequence>
<accession>A0ABW3DD82</accession>
<comment type="caution">
    <text evidence="4">The sequence shown here is derived from an EMBL/GenBank/DDBJ whole genome shotgun (WGS) entry which is preliminary data.</text>
</comment>
<gene>
    <name evidence="4" type="ORF">ACFQ03_15215</name>
</gene>
<dbReference type="EMBL" id="JBHTIU010000048">
    <property type="protein sequence ID" value="MFD0870504.1"/>
    <property type="molecule type" value="Genomic_DNA"/>
</dbReference>
<dbReference type="Proteomes" id="UP001597120">
    <property type="component" value="Unassembled WGS sequence"/>
</dbReference>
<dbReference type="InterPro" id="IPR007391">
    <property type="entry name" value="Vancomycin_resist_VanW"/>
</dbReference>
<reference evidence="5" key="1">
    <citation type="journal article" date="2019" name="Int. J. Syst. Evol. Microbiol.">
        <title>The Global Catalogue of Microorganisms (GCM) 10K type strain sequencing project: providing services to taxonomists for standard genome sequencing and annotation.</title>
        <authorList>
            <consortium name="The Broad Institute Genomics Platform"/>
            <consortium name="The Broad Institute Genome Sequencing Center for Infectious Disease"/>
            <person name="Wu L."/>
            <person name="Ma J."/>
        </authorList>
    </citation>
    <scope>NUCLEOTIDE SEQUENCE [LARGE SCALE GENOMIC DNA]</scope>
    <source>
        <strain evidence="5">CCUG 57263</strain>
    </source>
</reference>
<dbReference type="Gene3D" id="2.20.230.10">
    <property type="entry name" value="Resuscitation-promoting factor rpfb"/>
    <property type="match status" value="1"/>
</dbReference>
<dbReference type="InterPro" id="IPR022029">
    <property type="entry name" value="YoaR-like_PG-bd"/>
</dbReference>
<evidence type="ECO:0000259" key="3">
    <source>
        <dbReference type="SMART" id="SM01208"/>
    </source>
</evidence>
<keyword evidence="5" id="KW-1185">Reference proteome</keyword>
<dbReference type="InterPro" id="IPR052913">
    <property type="entry name" value="Glycopeptide_resist_protein"/>
</dbReference>